<dbReference type="InterPro" id="IPR001173">
    <property type="entry name" value="Glyco_trans_2-like"/>
</dbReference>
<keyword evidence="2 4" id="KW-0808">Transferase</keyword>
<evidence type="ECO:0000259" key="3">
    <source>
        <dbReference type="Pfam" id="PF00535"/>
    </source>
</evidence>
<protein>
    <submittedName>
        <fullName evidence="4">Glycosyltransferase</fullName>
        <ecNumber evidence="4">2.4.-.-</ecNumber>
    </submittedName>
</protein>
<gene>
    <name evidence="4" type="ORF">QWZ10_21170</name>
</gene>
<comment type="caution">
    <text evidence="4">The sequence shown here is derived from an EMBL/GenBank/DDBJ whole genome shotgun (WGS) entry which is preliminary data.</text>
</comment>
<accession>A0ABT8DEM4</accession>
<proteinExistence type="predicted"/>
<evidence type="ECO:0000256" key="1">
    <source>
        <dbReference type="ARBA" id="ARBA00022676"/>
    </source>
</evidence>
<dbReference type="CDD" id="cd04179">
    <property type="entry name" value="DPM_DPG-synthase_like"/>
    <property type="match status" value="1"/>
</dbReference>
<keyword evidence="1 4" id="KW-0328">Glycosyltransferase</keyword>
<dbReference type="PANTHER" id="PTHR22916:SF51">
    <property type="entry name" value="GLYCOSYLTRANSFERASE EPSH-RELATED"/>
    <property type="match status" value="1"/>
</dbReference>
<dbReference type="PANTHER" id="PTHR22916">
    <property type="entry name" value="GLYCOSYLTRANSFERASE"/>
    <property type="match status" value="1"/>
</dbReference>
<dbReference type="GO" id="GO:0016757">
    <property type="term" value="F:glycosyltransferase activity"/>
    <property type="evidence" value="ECO:0007669"/>
    <property type="project" value="UniProtKB-KW"/>
</dbReference>
<reference evidence="5" key="1">
    <citation type="journal article" date="2019" name="Int. J. Syst. Evol. Microbiol.">
        <title>The Global Catalogue of Microorganisms (GCM) 10K type strain sequencing project: providing services to taxonomists for standard genome sequencing and annotation.</title>
        <authorList>
            <consortium name="The Broad Institute Genomics Platform"/>
            <consortium name="The Broad Institute Genome Sequencing Center for Infectious Disease"/>
            <person name="Wu L."/>
            <person name="Ma J."/>
        </authorList>
    </citation>
    <scope>NUCLEOTIDE SEQUENCE [LARGE SCALE GENOMIC DNA]</scope>
    <source>
        <strain evidence="5">CECT 8482</strain>
    </source>
</reference>
<sequence length="94" mass="10029">MIDLSIVVPIFNVQDYLEACLASVEAALLPAFTAEVLCIDDGSTDSSGQIAQSFATRDSRFRVITQVNGGYGKAINTGMRAARGRFVTIVDPTT</sequence>
<feature type="domain" description="Glycosyltransferase 2-like" evidence="3">
    <location>
        <begin position="5"/>
        <end position="91"/>
    </location>
</feature>
<dbReference type="EC" id="2.4.-.-" evidence="4"/>
<evidence type="ECO:0000313" key="5">
    <source>
        <dbReference type="Proteomes" id="UP001243846"/>
    </source>
</evidence>
<dbReference type="Proteomes" id="UP001243846">
    <property type="component" value="Unassembled WGS sequence"/>
</dbReference>
<dbReference type="Pfam" id="PF00535">
    <property type="entry name" value="Glycos_transf_2"/>
    <property type="match status" value="1"/>
</dbReference>
<dbReference type="InterPro" id="IPR029044">
    <property type="entry name" value="Nucleotide-diphossugar_trans"/>
</dbReference>
<name>A0ABT8DEM4_9RHOB</name>
<dbReference type="Gene3D" id="3.90.550.10">
    <property type="entry name" value="Spore Coat Polysaccharide Biosynthesis Protein SpsA, Chain A"/>
    <property type="match status" value="1"/>
</dbReference>
<dbReference type="EMBL" id="JAUFRC010000002">
    <property type="protein sequence ID" value="MDN3713634.1"/>
    <property type="molecule type" value="Genomic_DNA"/>
</dbReference>
<evidence type="ECO:0000256" key="2">
    <source>
        <dbReference type="ARBA" id="ARBA00022679"/>
    </source>
</evidence>
<keyword evidence="5" id="KW-1185">Reference proteome</keyword>
<organism evidence="4 5">
    <name type="scientific">Paracoccus cavernae</name>
    <dbReference type="NCBI Taxonomy" id="1571207"/>
    <lineage>
        <taxon>Bacteria</taxon>
        <taxon>Pseudomonadati</taxon>
        <taxon>Pseudomonadota</taxon>
        <taxon>Alphaproteobacteria</taxon>
        <taxon>Rhodobacterales</taxon>
        <taxon>Paracoccaceae</taxon>
        <taxon>Paracoccus</taxon>
    </lineage>
</organism>
<evidence type="ECO:0000313" key="4">
    <source>
        <dbReference type="EMBL" id="MDN3713634.1"/>
    </source>
</evidence>
<dbReference type="SUPFAM" id="SSF53448">
    <property type="entry name" value="Nucleotide-diphospho-sugar transferases"/>
    <property type="match status" value="1"/>
</dbReference>